<proteinExistence type="predicted"/>
<organism evidence="1 2">
    <name type="scientific">Phocaeicola vulgatus</name>
    <name type="common">Bacteroides vulgatus</name>
    <dbReference type="NCBI Taxonomy" id="821"/>
    <lineage>
        <taxon>Bacteria</taxon>
        <taxon>Pseudomonadati</taxon>
        <taxon>Bacteroidota</taxon>
        <taxon>Bacteroidia</taxon>
        <taxon>Bacteroidales</taxon>
        <taxon>Bacteroidaceae</taxon>
        <taxon>Phocaeicola</taxon>
    </lineage>
</organism>
<protein>
    <recommendedName>
        <fullName evidence="3">GIY-YIG domain-containing protein</fullName>
    </recommendedName>
</protein>
<reference evidence="1 2" key="1">
    <citation type="submission" date="2018-08" db="EMBL/GenBank/DDBJ databases">
        <title>A genome reference for cultivated species of the human gut microbiota.</title>
        <authorList>
            <person name="Zou Y."/>
            <person name="Xue W."/>
            <person name="Luo G."/>
        </authorList>
    </citation>
    <scope>NUCLEOTIDE SEQUENCE [LARGE SCALE GENOMIC DNA]</scope>
    <source>
        <strain evidence="1 2">AF14-8</strain>
    </source>
</reference>
<accession>A0A3E5FCL7</accession>
<name>A0A3E5FCL7_PHOVU</name>
<gene>
    <name evidence="1" type="ORF">DWW27_24305</name>
</gene>
<dbReference type="RefSeq" id="WP_038609421.1">
    <property type="nucleotide sequence ID" value="NZ_DAWCXC010000007.1"/>
</dbReference>
<evidence type="ECO:0000313" key="1">
    <source>
        <dbReference type="EMBL" id="RGV01633.1"/>
    </source>
</evidence>
<dbReference type="Proteomes" id="UP000285379">
    <property type="component" value="Unassembled WGS sequence"/>
</dbReference>
<evidence type="ECO:0000313" key="2">
    <source>
        <dbReference type="Proteomes" id="UP000285379"/>
    </source>
</evidence>
<evidence type="ECO:0008006" key="3">
    <source>
        <dbReference type="Google" id="ProtNLM"/>
    </source>
</evidence>
<sequence length="142" mass="16146">MFDLLNEYPNNGSFKFKSTDSLNDVCNAPTNKSGVYIVIAFIGGEQELIYIGRSGKKDKKKGVIVHRKAGLGGIKDRIVNGHQFGKIARKRSWPLEMKKNAIDHLLVLWYDTENDDPVVVEHQLLIEYEIEFGSLPVWNKVK</sequence>
<dbReference type="EMBL" id="QRYT01000148">
    <property type="protein sequence ID" value="RGV01633.1"/>
    <property type="molecule type" value="Genomic_DNA"/>
</dbReference>
<dbReference type="AlphaFoldDB" id="A0A3E5FCL7"/>
<comment type="caution">
    <text evidence="1">The sequence shown here is derived from an EMBL/GenBank/DDBJ whole genome shotgun (WGS) entry which is preliminary data.</text>
</comment>